<dbReference type="Pfam" id="PF07719">
    <property type="entry name" value="TPR_2"/>
    <property type="match status" value="1"/>
</dbReference>
<organism evidence="4 5">
    <name type="scientific">Balneicella halophila</name>
    <dbReference type="NCBI Taxonomy" id="1537566"/>
    <lineage>
        <taxon>Bacteria</taxon>
        <taxon>Pseudomonadati</taxon>
        <taxon>Bacteroidota</taxon>
        <taxon>Bacteroidia</taxon>
        <taxon>Bacteroidales</taxon>
        <taxon>Balneicellaceae</taxon>
        <taxon>Balneicella</taxon>
    </lineage>
</organism>
<dbReference type="RefSeq" id="WP_116497020.1">
    <property type="nucleotide sequence ID" value="NZ_QENZ01000006.1"/>
</dbReference>
<evidence type="ECO:0000313" key="5">
    <source>
        <dbReference type="Proteomes" id="UP000251835"/>
    </source>
</evidence>
<evidence type="ECO:0000313" key="4">
    <source>
        <dbReference type="EMBL" id="PVX49398.1"/>
    </source>
</evidence>
<dbReference type="InterPro" id="IPR011990">
    <property type="entry name" value="TPR-like_helical_dom_sf"/>
</dbReference>
<accession>A0A7L4UN77</accession>
<reference evidence="4 5" key="1">
    <citation type="submission" date="2018-05" db="EMBL/GenBank/DDBJ databases">
        <title>Genomic Encyclopedia of Type Strains, Phase IV (KMG-IV): sequencing the most valuable type-strain genomes for metagenomic binning, comparative biology and taxonomic classification.</title>
        <authorList>
            <person name="Goeker M."/>
        </authorList>
    </citation>
    <scope>NUCLEOTIDE SEQUENCE [LARGE SCALE GENOMIC DNA]</scope>
    <source>
        <strain evidence="4 5">DSM 28579</strain>
    </source>
</reference>
<dbReference type="SMART" id="SM00028">
    <property type="entry name" value="TPR"/>
    <property type="match status" value="2"/>
</dbReference>
<dbReference type="Gene3D" id="1.25.40.10">
    <property type="entry name" value="Tetratricopeptide repeat domain"/>
    <property type="match status" value="1"/>
</dbReference>
<dbReference type="Proteomes" id="UP000251835">
    <property type="component" value="Unassembled WGS sequence"/>
</dbReference>
<dbReference type="EMBL" id="QENZ01000006">
    <property type="protein sequence ID" value="PVX49398.1"/>
    <property type="molecule type" value="Genomic_DNA"/>
</dbReference>
<proteinExistence type="predicted"/>
<keyword evidence="2 3" id="KW-0802">TPR repeat</keyword>
<dbReference type="InterPro" id="IPR019734">
    <property type="entry name" value="TPR_rpt"/>
</dbReference>
<name>A0A7L4UN77_BALHA</name>
<dbReference type="SUPFAM" id="SSF48452">
    <property type="entry name" value="TPR-like"/>
    <property type="match status" value="2"/>
</dbReference>
<evidence type="ECO:0000256" key="3">
    <source>
        <dbReference type="PROSITE-ProRule" id="PRU00339"/>
    </source>
</evidence>
<keyword evidence="5" id="KW-1185">Reference proteome</keyword>
<comment type="caution">
    <text evidence="4">The sequence shown here is derived from an EMBL/GenBank/DDBJ whole genome shotgun (WGS) entry which is preliminary data.</text>
</comment>
<evidence type="ECO:0000256" key="1">
    <source>
        <dbReference type="ARBA" id="ARBA00022737"/>
    </source>
</evidence>
<dbReference type="InterPro" id="IPR013105">
    <property type="entry name" value="TPR_2"/>
</dbReference>
<keyword evidence="1" id="KW-0677">Repeat</keyword>
<dbReference type="OrthoDB" id="1343633at2"/>
<feature type="repeat" description="TPR" evidence="3">
    <location>
        <begin position="216"/>
        <end position="249"/>
    </location>
</feature>
<evidence type="ECO:0000256" key="2">
    <source>
        <dbReference type="ARBA" id="ARBA00022803"/>
    </source>
</evidence>
<gene>
    <name evidence="4" type="ORF">C7377_1814</name>
</gene>
<dbReference type="PROSITE" id="PS50005">
    <property type="entry name" value="TPR"/>
    <property type="match status" value="1"/>
</dbReference>
<protein>
    <submittedName>
        <fullName evidence="4">Tetratricopeptide repeat protein</fullName>
    </submittedName>
</protein>
<dbReference type="AlphaFoldDB" id="A0A7L4UN77"/>
<sequence>MKKIILCIIFLFLANICFTQDYKKDFREALLKQDTTIQLSILREWEKNQPDDADIYISYLNYYFTKAKKEVIEITSGNSEEEIPLTKDSTENTVGYLGAKVSYDKAILQKGMDKIDKGISLHPNRLDMRLGKIFTLGKIKSWNLFTDEITKTIQHSSQNKNSWLWLNNEPLPEAKEVMLASIQRYQQQLYETGNDELLNNMQQIAQEVLAHYPNHVASLSNLAITHIFRKNYDEALEYLHKAERLNPNDGIVLANMAKVYELKEDLLTSKVYYQKIAENPDIDVNLRQFAKDKIQSFNKK</sequence>